<dbReference type="PANTHER" id="PTHR34137:SF1">
    <property type="entry name" value="EXODEOXYRIBONUCLEASE 7 SMALL SUBUNIT"/>
    <property type="match status" value="1"/>
</dbReference>
<feature type="coiled-coil region" evidence="7">
    <location>
        <begin position="1"/>
        <end position="63"/>
    </location>
</feature>
<dbReference type="HAMAP" id="MF_00337">
    <property type="entry name" value="Exonuc_7_S"/>
    <property type="match status" value="1"/>
</dbReference>
<sequence>MAENKKDLNELFTELEDVTKAMESEEVSLEDSLSLYEKGMKVLKECNDKLDKIEKSIIVLDEKGDIDE</sequence>
<evidence type="ECO:0000256" key="7">
    <source>
        <dbReference type="SAM" id="Coils"/>
    </source>
</evidence>
<comment type="catalytic activity">
    <reaction evidence="6">
        <text>Exonucleolytic cleavage in either 5'- to 3'- or 3'- to 5'-direction to yield nucleoside 5'-phosphates.</text>
        <dbReference type="EC" id="3.1.11.6"/>
    </reaction>
</comment>
<keyword evidence="9" id="KW-1185">Reference proteome</keyword>
<dbReference type="EC" id="3.1.11.6" evidence="6"/>
<evidence type="ECO:0000256" key="3">
    <source>
        <dbReference type="ARBA" id="ARBA00022722"/>
    </source>
</evidence>
<comment type="subcellular location">
    <subcellularLocation>
        <location evidence="6">Cytoplasm</location>
    </subcellularLocation>
</comment>
<dbReference type="SUPFAM" id="SSF116842">
    <property type="entry name" value="XseB-like"/>
    <property type="match status" value="1"/>
</dbReference>
<comment type="similarity">
    <text evidence="1 6">Belongs to the XseB family.</text>
</comment>
<dbReference type="Pfam" id="PF02609">
    <property type="entry name" value="Exonuc_VII_S"/>
    <property type="match status" value="1"/>
</dbReference>
<dbReference type="InterPro" id="IPR003761">
    <property type="entry name" value="Exonuc_VII_S"/>
</dbReference>
<comment type="function">
    <text evidence="6">Bidirectionally degrades single-stranded DNA into large acid-insoluble oligonucleotides, which are then degraded further into small acid-soluble oligonucleotides.</text>
</comment>
<comment type="subunit">
    <text evidence="6">Heterooligomer composed of large and small subunits.</text>
</comment>
<keyword evidence="4 6" id="KW-0378">Hydrolase</keyword>
<evidence type="ECO:0000256" key="2">
    <source>
        <dbReference type="ARBA" id="ARBA00022490"/>
    </source>
</evidence>
<evidence type="ECO:0000313" key="8">
    <source>
        <dbReference type="EMBL" id="MCP1111224.1"/>
    </source>
</evidence>
<evidence type="ECO:0000256" key="1">
    <source>
        <dbReference type="ARBA" id="ARBA00009998"/>
    </source>
</evidence>
<reference evidence="8 9" key="1">
    <citation type="journal article" date="2022" name="Genome Biol. Evol.">
        <title>Host diet, physiology and behaviors set the stage for Lachnospiraceae cladogenesis.</title>
        <authorList>
            <person name="Vera-Ponce De Leon A."/>
            <person name="Schneider M."/>
            <person name="Jahnes B.C."/>
            <person name="Sadowski V."/>
            <person name="Camuy-Velez L.A."/>
            <person name="Duan J."/>
            <person name="Sabree Z.L."/>
        </authorList>
    </citation>
    <scope>NUCLEOTIDE SEQUENCE [LARGE SCALE GENOMIC DNA]</scope>
    <source>
        <strain evidence="8 9">PAL227</strain>
    </source>
</reference>
<comment type="caution">
    <text evidence="8">The sequence shown here is derived from an EMBL/GenBank/DDBJ whole genome shotgun (WGS) entry which is preliminary data.</text>
</comment>
<dbReference type="NCBIfam" id="TIGR01280">
    <property type="entry name" value="xseB"/>
    <property type="match status" value="1"/>
</dbReference>
<keyword evidence="2 6" id="KW-0963">Cytoplasm</keyword>
<evidence type="ECO:0000256" key="6">
    <source>
        <dbReference type="HAMAP-Rule" id="MF_00337"/>
    </source>
</evidence>
<protein>
    <recommendedName>
        <fullName evidence="6">Exodeoxyribonuclease 7 small subunit</fullName>
        <ecNumber evidence="6">3.1.11.6</ecNumber>
    </recommendedName>
    <alternativeName>
        <fullName evidence="6">Exodeoxyribonuclease VII small subunit</fullName>
        <shortName evidence="6">Exonuclease VII small subunit</shortName>
    </alternativeName>
</protein>
<gene>
    <name evidence="6 8" type="primary">xseB</name>
    <name evidence="8" type="ORF">NK118_13290</name>
</gene>
<dbReference type="EMBL" id="JAMZFV010000026">
    <property type="protein sequence ID" value="MCP1111224.1"/>
    <property type="molecule type" value="Genomic_DNA"/>
</dbReference>
<keyword evidence="3 6" id="KW-0540">Nuclease</keyword>
<dbReference type="PANTHER" id="PTHR34137">
    <property type="entry name" value="EXODEOXYRIBONUCLEASE 7 SMALL SUBUNIT"/>
    <property type="match status" value="1"/>
</dbReference>
<dbReference type="Gene3D" id="1.10.287.1040">
    <property type="entry name" value="Exonuclease VII, small subunit"/>
    <property type="match status" value="1"/>
</dbReference>
<dbReference type="Proteomes" id="UP001523565">
    <property type="component" value="Unassembled WGS sequence"/>
</dbReference>
<keyword evidence="7" id="KW-0175">Coiled coil</keyword>
<evidence type="ECO:0000256" key="4">
    <source>
        <dbReference type="ARBA" id="ARBA00022801"/>
    </source>
</evidence>
<accession>A0ABT1EKI0</accession>
<evidence type="ECO:0000256" key="5">
    <source>
        <dbReference type="ARBA" id="ARBA00022839"/>
    </source>
</evidence>
<dbReference type="InterPro" id="IPR037004">
    <property type="entry name" value="Exonuc_VII_ssu_sf"/>
</dbReference>
<name>A0ABT1EKI0_9FIRM</name>
<proteinExistence type="inferred from homology"/>
<organism evidence="8 9">
    <name type="scientific">Ohessyouella blattaphilus</name>
    <dbReference type="NCBI Taxonomy" id="2949333"/>
    <lineage>
        <taxon>Bacteria</taxon>
        <taxon>Bacillati</taxon>
        <taxon>Bacillota</taxon>
        <taxon>Clostridia</taxon>
        <taxon>Lachnospirales</taxon>
        <taxon>Lachnospiraceae</taxon>
        <taxon>Ohessyouella</taxon>
    </lineage>
</organism>
<dbReference type="GO" id="GO:0008855">
    <property type="term" value="F:exodeoxyribonuclease VII activity"/>
    <property type="evidence" value="ECO:0007669"/>
    <property type="project" value="UniProtKB-EC"/>
</dbReference>
<keyword evidence="5 6" id="KW-0269">Exonuclease</keyword>
<dbReference type="RefSeq" id="WP_262070103.1">
    <property type="nucleotide sequence ID" value="NZ_JAMXOC010000026.1"/>
</dbReference>
<evidence type="ECO:0000313" key="9">
    <source>
        <dbReference type="Proteomes" id="UP001523565"/>
    </source>
</evidence>